<dbReference type="EMBL" id="CM029050">
    <property type="protein sequence ID" value="KAG2565545.1"/>
    <property type="molecule type" value="Genomic_DNA"/>
</dbReference>
<sequence length="122" mass="13153">MECRRPSPRAATSRVAPARTVSFGGGPPFGFFMSTPPLNRTLFQASAPASAAAQSGGCRVVMPSKVTEEISSSDESRGPSGHAETFSYVASQFYLRLQILDTSVFAPLFIWPCCEVFLDKNI</sequence>
<gene>
    <name evidence="1" type="ORF">PVAP13_7NG025800</name>
</gene>
<dbReference type="AlphaFoldDB" id="A0A8T0PXB1"/>
<proteinExistence type="predicted"/>
<accession>A0A8T0PXB1</accession>
<name>A0A8T0PXB1_PANVG</name>
<comment type="caution">
    <text evidence="1">The sequence shown here is derived from an EMBL/GenBank/DDBJ whole genome shotgun (WGS) entry which is preliminary data.</text>
</comment>
<evidence type="ECO:0000313" key="1">
    <source>
        <dbReference type="EMBL" id="KAG2565548.1"/>
    </source>
</evidence>
<keyword evidence="2" id="KW-1185">Reference proteome</keyword>
<protein>
    <submittedName>
        <fullName evidence="1">Uncharacterized protein</fullName>
    </submittedName>
</protein>
<organism evidence="1 2">
    <name type="scientific">Panicum virgatum</name>
    <name type="common">Blackwell switchgrass</name>
    <dbReference type="NCBI Taxonomy" id="38727"/>
    <lineage>
        <taxon>Eukaryota</taxon>
        <taxon>Viridiplantae</taxon>
        <taxon>Streptophyta</taxon>
        <taxon>Embryophyta</taxon>
        <taxon>Tracheophyta</taxon>
        <taxon>Spermatophyta</taxon>
        <taxon>Magnoliopsida</taxon>
        <taxon>Liliopsida</taxon>
        <taxon>Poales</taxon>
        <taxon>Poaceae</taxon>
        <taxon>PACMAD clade</taxon>
        <taxon>Panicoideae</taxon>
        <taxon>Panicodae</taxon>
        <taxon>Paniceae</taxon>
        <taxon>Panicinae</taxon>
        <taxon>Panicum</taxon>
        <taxon>Panicum sect. Hiantes</taxon>
    </lineage>
</organism>
<dbReference type="EMBL" id="CM029050">
    <property type="protein sequence ID" value="KAG2565548.1"/>
    <property type="molecule type" value="Genomic_DNA"/>
</dbReference>
<evidence type="ECO:0000313" key="2">
    <source>
        <dbReference type="Proteomes" id="UP000823388"/>
    </source>
</evidence>
<reference evidence="1" key="1">
    <citation type="submission" date="2020-05" db="EMBL/GenBank/DDBJ databases">
        <title>WGS assembly of Panicum virgatum.</title>
        <authorList>
            <person name="Lovell J.T."/>
            <person name="Jenkins J."/>
            <person name="Shu S."/>
            <person name="Juenger T.E."/>
            <person name="Schmutz J."/>
        </authorList>
    </citation>
    <scope>NUCLEOTIDE SEQUENCE</scope>
    <source>
        <strain evidence="1">AP13</strain>
    </source>
</reference>
<dbReference type="Proteomes" id="UP000823388">
    <property type="component" value="Chromosome 7N"/>
</dbReference>